<dbReference type="EMBL" id="JAMYEC010000003">
    <property type="protein sequence ID" value="MDX2334611.1"/>
    <property type="molecule type" value="Genomic_DNA"/>
</dbReference>
<dbReference type="Proteomes" id="UP001272940">
    <property type="component" value="Unassembled WGS sequence"/>
</dbReference>
<evidence type="ECO:0000313" key="3">
    <source>
        <dbReference type="Proteomes" id="UP001272940"/>
    </source>
</evidence>
<organism evidence="2 3">
    <name type="scientific">Brevundimonas vesicularis</name>
    <name type="common">Pseudomonas vesicularis</name>
    <dbReference type="NCBI Taxonomy" id="41276"/>
    <lineage>
        <taxon>Bacteria</taxon>
        <taxon>Pseudomonadati</taxon>
        <taxon>Pseudomonadota</taxon>
        <taxon>Alphaproteobacteria</taxon>
        <taxon>Caulobacterales</taxon>
        <taxon>Caulobacteraceae</taxon>
        <taxon>Brevundimonas</taxon>
    </lineage>
</organism>
<name>A0ABU4KNM2_BREVE</name>
<protein>
    <recommendedName>
        <fullName evidence="1">Lambda phage tail tube protein N-terminal domain-containing protein</fullName>
    </recommendedName>
</protein>
<dbReference type="InterPro" id="IPR032494">
    <property type="entry name" value="Phage_TTP_N"/>
</dbReference>
<sequence length="146" mass="15500">MAIRTKGNVFLEMDTASSGGPTFTKVPGVFSNDGGGTTNERIDTTDFDTVGNSREYIGGLSEEQPLSFELHYQTGNTVQEAIRAANAAGTTKTFRLVFGDATETSETYTFSALVSSYGMPRGPIEGKLSVPFELQPTAAGVWADAV</sequence>
<keyword evidence="3" id="KW-1185">Reference proteome</keyword>
<proteinExistence type="predicted"/>
<accession>A0ABU4KNM2</accession>
<comment type="caution">
    <text evidence="2">The sequence shown here is derived from an EMBL/GenBank/DDBJ whole genome shotgun (WGS) entry which is preliminary data.</text>
</comment>
<dbReference type="Pfam" id="PF16461">
    <property type="entry name" value="Phage_TTP_12"/>
    <property type="match status" value="1"/>
</dbReference>
<evidence type="ECO:0000259" key="1">
    <source>
        <dbReference type="Pfam" id="PF16461"/>
    </source>
</evidence>
<dbReference type="Gene3D" id="4.10.410.40">
    <property type="match status" value="1"/>
</dbReference>
<evidence type="ECO:0000313" key="2">
    <source>
        <dbReference type="EMBL" id="MDX2334611.1"/>
    </source>
</evidence>
<reference evidence="2 3" key="1">
    <citation type="journal article" date="2023" name="FEMS Microbes">
        <title>Whole genomes of deep-sea sponge-associated bacteria exhibit high novel natural product potential.</title>
        <authorList>
            <person name="Hesketh-Best P.J."/>
            <person name="January G.G."/>
            <person name="Koch M.J."/>
            <person name="Warburton P.J."/>
            <person name="Howell K.L."/>
            <person name="Upton M."/>
        </authorList>
    </citation>
    <scope>NUCLEOTIDE SEQUENCE [LARGE SCALE GENOMIC DNA]</scope>
    <source>
        <strain evidence="2 3">PC206-O</strain>
    </source>
</reference>
<dbReference type="RefSeq" id="WP_319078605.1">
    <property type="nucleotide sequence ID" value="NZ_JAMYEC010000003.1"/>
</dbReference>
<gene>
    <name evidence="2" type="ORF">NJD11_06620</name>
</gene>
<feature type="domain" description="Lambda phage tail tube protein N-terminal" evidence="1">
    <location>
        <begin position="23"/>
        <end position="118"/>
    </location>
</feature>